<reference evidence="1 2" key="1">
    <citation type="journal article" date="2014" name="BMC Genomics">
        <title>Comparative genomics of the major fungal agents of human and animal Sporotrichosis: Sporothrix schenckii and Sporothrix brasiliensis.</title>
        <authorList>
            <person name="Teixeira M.M."/>
            <person name="de Almeida L.G."/>
            <person name="Kubitschek-Barreira P."/>
            <person name="Alves F.L."/>
            <person name="Kioshima E.S."/>
            <person name="Abadio A.K."/>
            <person name="Fernandes L."/>
            <person name="Derengowski L.S."/>
            <person name="Ferreira K.S."/>
            <person name="Souza R.C."/>
            <person name="Ruiz J.C."/>
            <person name="de Andrade N.C."/>
            <person name="Paes H.C."/>
            <person name="Nicola A.M."/>
            <person name="Albuquerque P."/>
            <person name="Gerber A.L."/>
            <person name="Martins V.P."/>
            <person name="Peconick L.D."/>
            <person name="Neto A.V."/>
            <person name="Chaucanez C.B."/>
            <person name="Silva P.A."/>
            <person name="Cunha O.L."/>
            <person name="de Oliveira F.F."/>
            <person name="dos Santos T.C."/>
            <person name="Barros A.L."/>
            <person name="Soares M.A."/>
            <person name="de Oliveira L.M."/>
            <person name="Marini M.M."/>
            <person name="Villalobos-Duno H."/>
            <person name="Cunha M.M."/>
            <person name="de Hoog S."/>
            <person name="da Silveira J.F."/>
            <person name="Henrissat B."/>
            <person name="Nino-Vega G.A."/>
            <person name="Cisalpino P.S."/>
            <person name="Mora-Montes H.M."/>
            <person name="Almeida S.R."/>
            <person name="Stajich J.E."/>
            <person name="Lopes-Bezerra L.M."/>
            <person name="Vasconcelos A.T."/>
            <person name="Felipe M.S."/>
        </authorList>
    </citation>
    <scope>NUCLEOTIDE SEQUENCE [LARGE SCALE GENOMIC DNA]</scope>
    <source>
        <strain evidence="1 2">1099-18</strain>
    </source>
</reference>
<dbReference type="Proteomes" id="UP000033710">
    <property type="component" value="Unassembled WGS sequence"/>
</dbReference>
<proteinExistence type="predicted"/>
<dbReference type="KEGG" id="ssck:SPSK_03790"/>
<reference evidence="1 2" key="2">
    <citation type="journal article" date="2015" name="Eukaryot. Cell">
        <title>Asexual propagation of a virulent clone complex in a human and feline outbreak of sporotrichosis.</title>
        <authorList>
            <person name="Teixeira Mde M."/>
            <person name="Rodrigues A.M."/>
            <person name="Tsui C.K."/>
            <person name="de Almeida L.G."/>
            <person name="Van Diepeningen A.D."/>
            <person name="van den Ende B.G."/>
            <person name="Fernandes G.F."/>
            <person name="Kano R."/>
            <person name="Hamelin R.C."/>
            <person name="Lopes-Bezerra L.M."/>
            <person name="Vasconcelos A.T."/>
            <person name="de Hoog S."/>
            <person name="de Camargo Z.P."/>
            <person name="Felipe M.S."/>
        </authorList>
    </citation>
    <scope>NUCLEOTIDE SEQUENCE [LARGE SCALE GENOMIC DNA]</scope>
    <source>
        <strain evidence="1 2">1099-18</strain>
    </source>
</reference>
<dbReference type="GeneID" id="27665901"/>
<dbReference type="RefSeq" id="XP_016584760.1">
    <property type="nucleotide sequence ID" value="XM_016730624.1"/>
</dbReference>
<evidence type="ECO:0000313" key="2">
    <source>
        <dbReference type="Proteomes" id="UP000033710"/>
    </source>
</evidence>
<organism evidence="1 2">
    <name type="scientific">Sporothrix schenckii 1099-18</name>
    <dbReference type="NCBI Taxonomy" id="1397361"/>
    <lineage>
        <taxon>Eukaryota</taxon>
        <taxon>Fungi</taxon>
        <taxon>Dikarya</taxon>
        <taxon>Ascomycota</taxon>
        <taxon>Pezizomycotina</taxon>
        <taxon>Sordariomycetes</taxon>
        <taxon>Sordariomycetidae</taxon>
        <taxon>Ophiostomatales</taxon>
        <taxon>Ophiostomataceae</taxon>
        <taxon>Sporothrix</taxon>
    </lineage>
</organism>
<dbReference type="EMBL" id="AXCR01000010">
    <property type="protein sequence ID" value="KJR82084.1"/>
    <property type="molecule type" value="Genomic_DNA"/>
</dbReference>
<gene>
    <name evidence="1" type="ORF">SPSK_03790</name>
</gene>
<sequence>MPGQSLVSCAVSQIIWVTRVPIGRGRTGQGWVIEKQKSKKRLSEAFSEYDTRHPELSYQMFREIAVQCVSYRQETRMLSPVAVAAIR</sequence>
<protein>
    <submittedName>
        <fullName evidence="1">Uncharacterized protein</fullName>
    </submittedName>
</protein>
<accession>A0A0F2LZ28</accession>
<dbReference type="VEuPathDB" id="FungiDB:SPSK_03790"/>
<evidence type="ECO:0000313" key="1">
    <source>
        <dbReference type="EMBL" id="KJR82084.1"/>
    </source>
</evidence>
<name>A0A0F2LZ28_SPOSC</name>
<comment type="caution">
    <text evidence="1">The sequence shown here is derived from an EMBL/GenBank/DDBJ whole genome shotgun (WGS) entry which is preliminary data.</text>
</comment>
<dbReference type="AlphaFoldDB" id="A0A0F2LZ28"/>